<evidence type="ECO:0000313" key="4">
    <source>
        <dbReference type="EMBL" id="GEO32850.1"/>
    </source>
</evidence>
<evidence type="ECO:0000256" key="1">
    <source>
        <dbReference type="ARBA" id="ARBA00022741"/>
    </source>
</evidence>
<dbReference type="InterPro" id="IPR036183">
    <property type="entry name" value="YajQ-like_sf"/>
</dbReference>
<dbReference type="PANTHER" id="PTHR30476:SF0">
    <property type="entry name" value="UPF0234 PROTEIN YAJQ"/>
    <property type="match status" value="1"/>
</dbReference>
<dbReference type="InterPro" id="IPR007551">
    <property type="entry name" value="YajQ/Smlt4090-like"/>
</dbReference>
<proteinExistence type="inferred from homology"/>
<keyword evidence="1 3" id="KW-0547">Nucleotide-binding</keyword>
<dbReference type="NCBIfam" id="NF003819">
    <property type="entry name" value="PRK05412.1"/>
    <property type="match status" value="1"/>
</dbReference>
<dbReference type="FunFam" id="3.30.70.860:FF:000004">
    <property type="entry name" value="UPF0234 protein AWC22_11905"/>
    <property type="match status" value="1"/>
</dbReference>
<dbReference type="RefSeq" id="WP_146899558.1">
    <property type="nucleotide sequence ID" value="NZ_BAAARM010000001.1"/>
</dbReference>
<dbReference type="Proteomes" id="UP000321181">
    <property type="component" value="Unassembled WGS sequence"/>
</dbReference>
<dbReference type="GO" id="GO:0005829">
    <property type="term" value="C:cytosol"/>
    <property type="evidence" value="ECO:0007669"/>
    <property type="project" value="TreeGrafter"/>
</dbReference>
<evidence type="ECO:0000313" key="5">
    <source>
        <dbReference type="Proteomes" id="UP000321181"/>
    </source>
</evidence>
<dbReference type="Pfam" id="PF04461">
    <property type="entry name" value="YajQ"/>
    <property type="match status" value="1"/>
</dbReference>
<protein>
    <recommendedName>
        <fullName evidence="3">Nucleotide-binding protein CAE01nite_05750</fullName>
    </recommendedName>
</protein>
<dbReference type="EMBL" id="BJYY01000001">
    <property type="protein sequence ID" value="GEO32850.1"/>
    <property type="molecule type" value="Genomic_DNA"/>
</dbReference>
<accession>A0A512D988</accession>
<dbReference type="Gene3D" id="3.30.70.860">
    <property type="match status" value="1"/>
</dbReference>
<comment type="function">
    <text evidence="3">Nucleotide-binding protein.</text>
</comment>
<gene>
    <name evidence="4" type="ORF">CAE01nite_05750</name>
</gene>
<dbReference type="Gene3D" id="3.30.70.990">
    <property type="entry name" value="YajQ-like, domain 2"/>
    <property type="match status" value="1"/>
</dbReference>
<organism evidence="4 5">
    <name type="scientific">Cellulomonas aerilata</name>
    <dbReference type="NCBI Taxonomy" id="515326"/>
    <lineage>
        <taxon>Bacteria</taxon>
        <taxon>Bacillati</taxon>
        <taxon>Actinomycetota</taxon>
        <taxon>Actinomycetes</taxon>
        <taxon>Micrococcales</taxon>
        <taxon>Cellulomonadaceae</taxon>
        <taxon>Cellulomonas</taxon>
    </lineage>
</organism>
<dbReference type="SUPFAM" id="SSF89963">
    <property type="entry name" value="YajQ-like"/>
    <property type="match status" value="2"/>
</dbReference>
<dbReference type="OrthoDB" id="9801447at2"/>
<dbReference type="InterPro" id="IPR035571">
    <property type="entry name" value="UPF0234-like_C"/>
</dbReference>
<reference evidence="4 5" key="1">
    <citation type="submission" date="2019-07" db="EMBL/GenBank/DDBJ databases">
        <title>Whole genome shotgun sequence of Cellulomonas aerilata NBRC 106308.</title>
        <authorList>
            <person name="Hosoyama A."/>
            <person name="Uohara A."/>
            <person name="Ohji S."/>
            <person name="Ichikawa N."/>
        </authorList>
    </citation>
    <scope>NUCLEOTIDE SEQUENCE [LARGE SCALE GENOMIC DNA]</scope>
    <source>
        <strain evidence="4 5">NBRC 106308</strain>
    </source>
</reference>
<comment type="similarity">
    <text evidence="2 3">Belongs to the YajQ family.</text>
</comment>
<comment type="caution">
    <text evidence="4">The sequence shown here is derived from an EMBL/GenBank/DDBJ whole genome shotgun (WGS) entry which is preliminary data.</text>
</comment>
<evidence type="ECO:0000256" key="3">
    <source>
        <dbReference type="HAMAP-Rule" id="MF_00632"/>
    </source>
</evidence>
<evidence type="ECO:0000256" key="2">
    <source>
        <dbReference type="ARBA" id="ARBA00093450"/>
    </source>
</evidence>
<dbReference type="CDD" id="cd11740">
    <property type="entry name" value="YajQ_like"/>
    <property type="match status" value="1"/>
</dbReference>
<dbReference type="HAMAP" id="MF_00632">
    <property type="entry name" value="UPF0234"/>
    <property type="match status" value="1"/>
</dbReference>
<name>A0A512D988_9CELL</name>
<keyword evidence="5" id="KW-1185">Reference proteome</keyword>
<dbReference type="GO" id="GO:0000166">
    <property type="term" value="F:nucleotide binding"/>
    <property type="evidence" value="ECO:0007669"/>
    <property type="project" value="UniProtKB-UniRule"/>
</dbReference>
<dbReference type="InterPro" id="IPR035570">
    <property type="entry name" value="UPF0234_N"/>
</dbReference>
<dbReference type="AlphaFoldDB" id="A0A512D988"/>
<dbReference type="PANTHER" id="PTHR30476">
    <property type="entry name" value="UPF0234 PROTEIN YAJQ"/>
    <property type="match status" value="1"/>
</dbReference>
<sequence length="165" mass="18152">MASESSFDVVSKVDRQEVDNALNQATKEIAQRYDFKNVGASIAWSGESIVMTANSAERVMAVLDVFQTKLIKRGISLKSLDTDDREPQLSGKEYRLAATIKEGLSQEIAKKIGKIVRDEGPKGVKTQVTGDEMRVTAKSRDDLQAVIALLKGADLDVALQFTNYR</sequence>